<sequence>YSLATYKLSSICWGLDHEDQQTHLYTFYELRGSIVISRDDEETFFLRLFPFILTGKAKAWLQSLTSWRDVETKFLARFFSPSNNTEAKVLIAMYAQGVNKPWCQEWERCKDLLKKCPNHGFDIEIQVQTFCNGLQPQTKIILDVSFGGFLLFKSVEETIKIIESMASTDLQNQHGRSPTPKIRVLELGVQDALPLQKKILITDGLFPIDKYLSKK</sequence>
<protein>
    <recommendedName>
        <fullName evidence="1">Retrotransposon gag domain-containing protein</fullName>
    </recommendedName>
</protein>
<gene>
    <name evidence="2" type="ORF">KK1_034466</name>
</gene>
<evidence type="ECO:0000313" key="3">
    <source>
        <dbReference type="Proteomes" id="UP000075243"/>
    </source>
</evidence>
<feature type="non-terminal residue" evidence="2">
    <location>
        <position position="1"/>
    </location>
</feature>
<reference evidence="2" key="1">
    <citation type="journal article" date="2012" name="Nat. Biotechnol.">
        <title>Draft genome sequence of pigeonpea (Cajanus cajan), an orphan legume crop of resource-poor farmers.</title>
        <authorList>
            <person name="Varshney R.K."/>
            <person name="Chen W."/>
            <person name="Li Y."/>
            <person name="Bharti A.K."/>
            <person name="Saxena R.K."/>
            <person name="Schlueter J.A."/>
            <person name="Donoghue M.T."/>
            <person name="Azam S."/>
            <person name="Fan G."/>
            <person name="Whaley A.M."/>
            <person name="Farmer A.D."/>
            <person name="Sheridan J."/>
            <person name="Iwata A."/>
            <person name="Tuteja R."/>
            <person name="Penmetsa R.V."/>
            <person name="Wu W."/>
            <person name="Upadhyaya H.D."/>
            <person name="Yang S.P."/>
            <person name="Shah T."/>
            <person name="Saxena K.B."/>
            <person name="Michael T."/>
            <person name="McCombie W.R."/>
            <person name="Yang B."/>
            <person name="Zhang G."/>
            <person name="Yang H."/>
            <person name="Wang J."/>
            <person name="Spillane C."/>
            <person name="Cook D.R."/>
            <person name="May G.D."/>
            <person name="Xu X."/>
            <person name="Jackson S.A."/>
        </authorList>
    </citation>
    <scope>NUCLEOTIDE SEQUENCE [LARGE SCALE GENOMIC DNA]</scope>
</reference>
<accession>A0A151RNG1</accession>
<dbReference type="InterPro" id="IPR005162">
    <property type="entry name" value="Retrotrans_gag_dom"/>
</dbReference>
<evidence type="ECO:0000259" key="1">
    <source>
        <dbReference type="Pfam" id="PF03732"/>
    </source>
</evidence>
<dbReference type="Pfam" id="PF03732">
    <property type="entry name" value="Retrotrans_gag"/>
    <property type="match status" value="1"/>
</dbReference>
<evidence type="ECO:0000313" key="2">
    <source>
        <dbReference type="EMBL" id="KYP44043.1"/>
    </source>
</evidence>
<organism evidence="2 3">
    <name type="scientific">Cajanus cajan</name>
    <name type="common">Pigeon pea</name>
    <name type="synonym">Cajanus indicus</name>
    <dbReference type="NCBI Taxonomy" id="3821"/>
    <lineage>
        <taxon>Eukaryota</taxon>
        <taxon>Viridiplantae</taxon>
        <taxon>Streptophyta</taxon>
        <taxon>Embryophyta</taxon>
        <taxon>Tracheophyta</taxon>
        <taxon>Spermatophyta</taxon>
        <taxon>Magnoliopsida</taxon>
        <taxon>eudicotyledons</taxon>
        <taxon>Gunneridae</taxon>
        <taxon>Pentapetalae</taxon>
        <taxon>rosids</taxon>
        <taxon>fabids</taxon>
        <taxon>Fabales</taxon>
        <taxon>Fabaceae</taxon>
        <taxon>Papilionoideae</taxon>
        <taxon>50 kb inversion clade</taxon>
        <taxon>NPAAA clade</taxon>
        <taxon>indigoferoid/millettioid clade</taxon>
        <taxon>Phaseoleae</taxon>
        <taxon>Cajanus</taxon>
    </lineage>
</organism>
<dbReference type="PANTHER" id="PTHR33223:SF11">
    <property type="entry name" value="ELEMENT PROTEIN, PUTATIVE-RELATED"/>
    <property type="match status" value="1"/>
</dbReference>
<dbReference type="EMBL" id="KQ483642">
    <property type="protein sequence ID" value="KYP44043.1"/>
    <property type="molecule type" value="Genomic_DNA"/>
</dbReference>
<keyword evidence="3" id="KW-1185">Reference proteome</keyword>
<dbReference type="AlphaFoldDB" id="A0A151RNG1"/>
<feature type="domain" description="Retrotransposon gag" evidence="1">
    <location>
        <begin position="47"/>
        <end position="136"/>
    </location>
</feature>
<dbReference type="Gramene" id="C.cajan_33762.t">
    <property type="protein sequence ID" value="C.cajan_33762.t"/>
    <property type="gene ID" value="C.cajan_33762"/>
</dbReference>
<dbReference type="PANTHER" id="PTHR33223">
    <property type="entry name" value="CCHC-TYPE DOMAIN-CONTAINING PROTEIN"/>
    <property type="match status" value="1"/>
</dbReference>
<dbReference type="Proteomes" id="UP000075243">
    <property type="component" value="Unassembled WGS sequence"/>
</dbReference>
<name>A0A151RNG1_CAJCA</name>
<proteinExistence type="predicted"/>